<dbReference type="Proteomes" id="UP000238308">
    <property type="component" value="Unassembled WGS sequence"/>
</dbReference>
<keyword evidence="5" id="KW-1185">Reference proteome</keyword>
<evidence type="ECO:0000256" key="1">
    <source>
        <dbReference type="ARBA" id="ARBA00004613"/>
    </source>
</evidence>
<comment type="subcellular location">
    <subcellularLocation>
        <location evidence="1">Secreted</location>
    </subcellularLocation>
</comment>
<evidence type="ECO:0000313" key="4">
    <source>
        <dbReference type="EMBL" id="PRY97048.1"/>
    </source>
</evidence>
<dbReference type="InterPro" id="IPR002509">
    <property type="entry name" value="NODB_dom"/>
</dbReference>
<dbReference type="EMBL" id="PVTV01000015">
    <property type="protein sequence ID" value="PRY97048.1"/>
    <property type="molecule type" value="Genomic_DNA"/>
</dbReference>
<dbReference type="Gene3D" id="3.20.20.370">
    <property type="entry name" value="Glycoside hydrolase/deacetylase"/>
    <property type="match status" value="1"/>
</dbReference>
<dbReference type="GO" id="GO:0005975">
    <property type="term" value="P:carbohydrate metabolic process"/>
    <property type="evidence" value="ECO:0007669"/>
    <property type="project" value="InterPro"/>
</dbReference>
<keyword evidence="2" id="KW-0732">Signal</keyword>
<feature type="domain" description="NodB homology" evidence="3">
    <location>
        <begin position="64"/>
        <end position="242"/>
    </location>
</feature>
<organism evidence="4 5">
    <name type="scientific">Jezberella montanilacus</name>
    <dbReference type="NCBI Taxonomy" id="323426"/>
    <lineage>
        <taxon>Bacteria</taxon>
        <taxon>Pseudomonadati</taxon>
        <taxon>Pseudomonadota</taxon>
        <taxon>Betaproteobacteria</taxon>
        <taxon>Burkholderiales</taxon>
        <taxon>Alcaligenaceae</taxon>
        <taxon>Jezberella</taxon>
    </lineage>
</organism>
<dbReference type="PROSITE" id="PS51677">
    <property type="entry name" value="NODB"/>
    <property type="match status" value="1"/>
</dbReference>
<dbReference type="PANTHER" id="PTHR34216:SF3">
    <property type="entry name" value="POLY-BETA-1,6-N-ACETYL-D-GLUCOSAMINE N-DEACETYLASE"/>
    <property type="match status" value="1"/>
</dbReference>
<evidence type="ECO:0000256" key="2">
    <source>
        <dbReference type="ARBA" id="ARBA00022729"/>
    </source>
</evidence>
<dbReference type="AlphaFoldDB" id="A0A2T0XDL3"/>
<dbReference type="GO" id="GO:0016810">
    <property type="term" value="F:hydrolase activity, acting on carbon-nitrogen (but not peptide) bonds"/>
    <property type="evidence" value="ECO:0007669"/>
    <property type="project" value="InterPro"/>
</dbReference>
<dbReference type="RefSeq" id="WP_259673558.1">
    <property type="nucleotide sequence ID" value="NZ_PVTV01000015.1"/>
</dbReference>
<dbReference type="SUPFAM" id="SSF88713">
    <property type="entry name" value="Glycoside hydrolase/deacetylase"/>
    <property type="match status" value="1"/>
</dbReference>
<dbReference type="PANTHER" id="PTHR34216">
    <property type="match status" value="1"/>
</dbReference>
<name>A0A2T0XDL3_9BURK</name>
<dbReference type="Pfam" id="PF01522">
    <property type="entry name" value="Polysacc_deac_1"/>
    <property type="match status" value="1"/>
</dbReference>
<reference evidence="4 5" key="1">
    <citation type="submission" date="2018-03" db="EMBL/GenBank/DDBJ databases">
        <title>Genomic Encyclopedia of Type Strains, Phase III (KMG-III): the genomes of soil and plant-associated and newly described type strains.</title>
        <authorList>
            <person name="Whitman W."/>
        </authorList>
    </citation>
    <scope>NUCLEOTIDE SEQUENCE [LARGE SCALE GENOMIC DNA]</scope>
    <source>
        <strain evidence="4 5">MWH-P2sevCIIIb</strain>
    </source>
</reference>
<gene>
    <name evidence="4" type="ORF">BCM14_2187</name>
</gene>
<dbReference type="InterPro" id="IPR051398">
    <property type="entry name" value="Polysacch_Deacetylase"/>
</dbReference>
<comment type="caution">
    <text evidence="4">The sequence shown here is derived from an EMBL/GenBank/DDBJ whole genome shotgun (WGS) entry which is preliminary data.</text>
</comment>
<dbReference type="CDD" id="cd10918">
    <property type="entry name" value="CE4_NodB_like_5s_6s"/>
    <property type="match status" value="1"/>
</dbReference>
<sequence>MRRPIPVLMYHQIAQPAPRGTNFRSLTVHPASFARQMTWMSRLGYQGLSMQDLLPYLSGERHGKVFGITFDDGYRNVLINALPVLTKLGFTSTNYFVANQFGGSNSWDQAKNVPSADLMTADEVRTWAQSGQEVGSHTLDHVHLTEISDKQALYQITESKRVLEQTINQTVTAFCYPYGDYRSEHASMACAAGYTNATTTERGLAHTEDDRFALRRVGIWRQTHLIRFFQKCLTQHEDRRGG</sequence>
<dbReference type="GO" id="GO:0005576">
    <property type="term" value="C:extracellular region"/>
    <property type="evidence" value="ECO:0007669"/>
    <property type="project" value="UniProtKB-SubCell"/>
</dbReference>
<protein>
    <submittedName>
        <fullName evidence="4">Polysaccharide deacetylase</fullName>
    </submittedName>
</protein>
<proteinExistence type="predicted"/>
<evidence type="ECO:0000259" key="3">
    <source>
        <dbReference type="PROSITE" id="PS51677"/>
    </source>
</evidence>
<evidence type="ECO:0000313" key="5">
    <source>
        <dbReference type="Proteomes" id="UP000238308"/>
    </source>
</evidence>
<accession>A0A2T0XDL3</accession>
<dbReference type="InterPro" id="IPR011330">
    <property type="entry name" value="Glyco_hydro/deAcase_b/a-brl"/>
</dbReference>